<name>A0A0G0PKS8_9BACT</name>
<dbReference type="AlphaFoldDB" id="A0A0G0PKS8"/>
<gene>
    <name evidence="1" type="ORF">UT12_C0006G0019</name>
</gene>
<reference evidence="1 2" key="1">
    <citation type="journal article" date="2015" name="Nature">
        <title>rRNA introns, odd ribosomes, and small enigmatic genomes across a large radiation of phyla.</title>
        <authorList>
            <person name="Brown C.T."/>
            <person name="Hug L.A."/>
            <person name="Thomas B.C."/>
            <person name="Sharon I."/>
            <person name="Castelle C.J."/>
            <person name="Singh A."/>
            <person name="Wilkins M.J."/>
            <person name="Williams K.H."/>
            <person name="Banfield J.F."/>
        </authorList>
    </citation>
    <scope>NUCLEOTIDE SEQUENCE [LARGE SCALE GENOMIC DNA]</scope>
</reference>
<dbReference type="EMBL" id="LBVP01000006">
    <property type="protein sequence ID" value="KKQ89911.1"/>
    <property type="molecule type" value="Genomic_DNA"/>
</dbReference>
<proteinExistence type="predicted"/>
<comment type="caution">
    <text evidence="1">The sequence shown here is derived from an EMBL/GenBank/DDBJ whole genome shotgun (WGS) entry which is preliminary data.</text>
</comment>
<evidence type="ECO:0000313" key="2">
    <source>
        <dbReference type="Proteomes" id="UP000034893"/>
    </source>
</evidence>
<protein>
    <submittedName>
        <fullName evidence="1">Uncharacterized protein</fullName>
    </submittedName>
</protein>
<sequence length="250" mass="29371">MGLKKPYKRTVRQFADGSYSNSGNSRYLKHPDYAISPEKHIRSFLLIQNDLQKLFEYVEPADKNKLSYSYRIHELFVRVCIEVEANCKAILLENGYVKKNDLNMSDYRLIEQTHKLSEYEITLPRWDGKYGRYKPFSRWAEDKGLQWYQYYNGVKHDIHSNFKHANIKNLVEATCGLVALLSAQFLDEDFSPNVGYLALQGSGDGMESSIDGYFRVKYPNWAAEDRYDFNWQEIKDKPNIIQCHNYNSIE</sequence>
<evidence type="ECO:0000313" key="1">
    <source>
        <dbReference type="EMBL" id="KKQ89911.1"/>
    </source>
</evidence>
<organism evidence="1 2">
    <name type="scientific">Candidatus Curtissbacteria bacterium GW2011_GWC2_38_9</name>
    <dbReference type="NCBI Taxonomy" id="1618414"/>
    <lineage>
        <taxon>Bacteria</taxon>
        <taxon>Candidatus Curtissiibacteriota</taxon>
    </lineage>
</organism>
<accession>A0A0G0PKS8</accession>
<dbReference type="Proteomes" id="UP000034893">
    <property type="component" value="Unassembled WGS sequence"/>
</dbReference>